<dbReference type="InterPro" id="IPR050291">
    <property type="entry name" value="CDF_Transporter"/>
</dbReference>
<proteinExistence type="inferred from homology"/>
<reference evidence="10 11" key="1">
    <citation type="submission" date="2024-11" db="EMBL/GenBank/DDBJ databases">
        <authorList>
            <person name="Heng Y.C."/>
            <person name="Lim A.C.H."/>
            <person name="Lee J.K.Y."/>
            <person name="Kittelmann S."/>
        </authorList>
    </citation>
    <scope>NUCLEOTIDE SEQUENCE [LARGE SCALE GENOMIC DNA]</scope>
    <source>
        <strain evidence="10 11">WILCCON 0202</strain>
    </source>
</reference>
<dbReference type="PANTHER" id="PTHR43840:SF15">
    <property type="entry name" value="MITOCHONDRIAL METAL TRANSPORTER 1-RELATED"/>
    <property type="match status" value="1"/>
</dbReference>
<feature type="domain" description="Cation efflux protein transmembrane" evidence="8">
    <location>
        <begin position="8"/>
        <end position="201"/>
    </location>
</feature>
<feature type="transmembrane region" description="Helical" evidence="7">
    <location>
        <begin position="75"/>
        <end position="96"/>
    </location>
</feature>
<feature type="transmembrane region" description="Helical" evidence="7">
    <location>
        <begin position="145"/>
        <end position="166"/>
    </location>
</feature>
<gene>
    <name evidence="10" type="ORF">ACJDUH_14175</name>
</gene>
<dbReference type="Pfam" id="PF16916">
    <property type="entry name" value="ZT_dimer"/>
    <property type="match status" value="1"/>
</dbReference>
<keyword evidence="3" id="KW-0813">Transport</keyword>
<protein>
    <submittedName>
        <fullName evidence="10">Cation diffusion facilitator family transporter</fullName>
    </submittedName>
</protein>
<organism evidence="10 11">
    <name type="scientific">Candidatus Clostridium radicumherbarum</name>
    <dbReference type="NCBI Taxonomy" id="3381662"/>
    <lineage>
        <taxon>Bacteria</taxon>
        <taxon>Bacillati</taxon>
        <taxon>Bacillota</taxon>
        <taxon>Clostridia</taxon>
        <taxon>Eubacteriales</taxon>
        <taxon>Clostridiaceae</taxon>
        <taxon>Clostridium</taxon>
    </lineage>
</organism>
<evidence type="ECO:0000256" key="5">
    <source>
        <dbReference type="ARBA" id="ARBA00022989"/>
    </source>
</evidence>
<evidence type="ECO:0000256" key="7">
    <source>
        <dbReference type="SAM" id="Phobius"/>
    </source>
</evidence>
<keyword evidence="5 7" id="KW-1133">Transmembrane helix</keyword>
<accession>A0ABW8TUE8</accession>
<keyword evidence="11" id="KW-1185">Reference proteome</keyword>
<comment type="similarity">
    <text evidence="2">Belongs to the cation diffusion facilitator (CDF) transporter (TC 2.A.4) family.</text>
</comment>
<evidence type="ECO:0000256" key="6">
    <source>
        <dbReference type="ARBA" id="ARBA00023136"/>
    </source>
</evidence>
<dbReference type="EMBL" id="JBJHZY010000003">
    <property type="protein sequence ID" value="MFL0269232.1"/>
    <property type="molecule type" value="Genomic_DNA"/>
</dbReference>
<dbReference type="InterPro" id="IPR002524">
    <property type="entry name" value="Cation_efflux"/>
</dbReference>
<dbReference type="RefSeq" id="WP_406765862.1">
    <property type="nucleotide sequence ID" value="NZ_JBJHZY010000003.1"/>
</dbReference>
<dbReference type="NCBIfam" id="TIGR01297">
    <property type="entry name" value="CDF"/>
    <property type="match status" value="1"/>
</dbReference>
<evidence type="ECO:0000313" key="11">
    <source>
        <dbReference type="Proteomes" id="UP001623661"/>
    </source>
</evidence>
<evidence type="ECO:0000256" key="1">
    <source>
        <dbReference type="ARBA" id="ARBA00004141"/>
    </source>
</evidence>
<keyword evidence="4 7" id="KW-0812">Transmembrane</keyword>
<name>A0ABW8TUE8_9CLOT</name>
<dbReference type="Gene3D" id="3.30.70.1350">
    <property type="entry name" value="Cation efflux protein, cytoplasmic domain"/>
    <property type="match status" value="1"/>
</dbReference>
<evidence type="ECO:0000313" key="10">
    <source>
        <dbReference type="EMBL" id="MFL0269232.1"/>
    </source>
</evidence>
<dbReference type="InterPro" id="IPR027470">
    <property type="entry name" value="Cation_efflux_CTD"/>
</dbReference>
<comment type="caution">
    <text evidence="10">The sequence shown here is derived from an EMBL/GenBank/DDBJ whole genome shotgun (WGS) entry which is preliminary data.</text>
</comment>
<evidence type="ECO:0000256" key="4">
    <source>
        <dbReference type="ARBA" id="ARBA00022692"/>
    </source>
</evidence>
<keyword evidence="6 7" id="KW-0472">Membrane</keyword>
<sequence length="293" mass="32471">MDKRKAALLSVFSNSILIIFKLIAGIFMGSISVISEAIHSSIDLLASFIAFFSIRKAAEAEDKEHPFGHGKYENISGFVEALLIFVAAALIIYEAIKKIIEGAQIESTGAGIIVMLVSSVVNLIISMMLLKIAKKTDSIALEADGMHLLTDVATSFGVFIGLIIVRFTGLKIVDPITALFVAVLIIKASYDLTKKSMVDLLDSSLPQDELDKITKIIASYPEVKNYHRLRTRKNGQKREIDIHIRLDKDMPLTEAHDLCHAIKNDVLAQFKEAYIVIQLEPFREETIQIEGKN</sequence>
<dbReference type="SUPFAM" id="SSF160240">
    <property type="entry name" value="Cation efflux protein cytoplasmic domain-like"/>
    <property type="match status" value="1"/>
</dbReference>
<dbReference type="Gene3D" id="1.20.1510.10">
    <property type="entry name" value="Cation efflux protein transmembrane domain"/>
    <property type="match status" value="1"/>
</dbReference>
<feature type="transmembrane region" description="Helical" evidence="7">
    <location>
        <begin position="7"/>
        <end position="31"/>
    </location>
</feature>
<evidence type="ECO:0000256" key="2">
    <source>
        <dbReference type="ARBA" id="ARBA00008114"/>
    </source>
</evidence>
<comment type="subcellular location">
    <subcellularLocation>
        <location evidence="1">Membrane</location>
        <topology evidence="1">Multi-pass membrane protein</topology>
    </subcellularLocation>
</comment>
<evidence type="ECO:0000259" key="8">
    <source>
        <dbReference type="Pfam" id="PF01545"/>
    </source>
</evidence>
<dbReference type="InterPro" id="IPR058533">
    <property type="entry name" value="Cation_efflux_TM"/>
</dbReference>
<feature type="domain" description="Cation efflux protein cytoplasmic" evidence="9">
    <location>
        <begin position="205"/>
        <end position="281"/>
    </location>
</feature>
<feature type="transmembrane region" description="Helical" evidence="7">
    <location>
        <begin position="108"/>
        <end position="133"/>
    </location>
</feature>
<evidence type="ECO:0000256" key="3">
    <source>
        <dbReference type="ARBA" id="ARBA00022448"/>
    </source>
</evidence>
<dbReference type="Pfam" id="PF01545">
    <property type="entry name" value="Cation_efflux"/>
    <property type="match status" value="1"/>
</dbReference>
<dbReference type="PANTHER" id="PTHR43840">
    <property type="entry name" value="MITOCHONDRIAL METAL TRANSPORTER 1-RELATED"/>
    <property type="match status" value="1"/>
</dbReference>
<dbReference type="InterPro" id="IPR036837">
    <property type="entry name" value="Cation_efflux_CTD_sf"/>
</dbReference>
<dbReference type="SUPFAM" id="SSF161111">
    <property type="entry name" value="Cation efflux protein transmembrane domain-like"/>
    <property type="match status" value="1"/>
</dbReference>
<dbReference type="Proteomes" id="UP001623661">
    <property type="component" value="Unassembled WGS sequence"/>
</dbReference>
<dbReference type="InterPro" id="IPR027469">
    <property type="entry name" value="Cation_efflux_TMD_sf"/>
</dbReference>
<evidence type="ECO:0000259" key="9">
    <source>
        <dbReference type="Pfam" id="PF16916"/>
    </source>
</evidence>